<dbReference type="EMBL" id="VYTZ01000005">
    <property type="protein sequence ID" value="KAA9378148.1"/>
    <property type="molecule type" value="Genomic_DNA"/>
</dbReference>
<keyword evidence="4" id="KW-0067">ATP-binding</keyword>
<dbReference type="InterPro" id="IPR050267">
    <property type="entry name" value="Anti-sigma-factor_SerPK"/>
</dbReference>
<keyword evidence="5" id="KW-1185">Reference proteome</keyword>
<dbReference type="Proteomes" id="UP000327011">
    <property type="component" value="Unassembled WGS sequence"/>
</dbReference>
<feature type="region of interest" description="Disordered" evidence="2">
    <location>
        <begin position="1"/>
        <end position="34"/>
    </location>
</feature>
<reference evidence="4 5" key="1">
    <citation type="submission" date="2019-09" db="EMBL/GenBank/DDBJ databases">
        <title>Screening of Novel Bioactive Compounds from Soil-Associated.</title>
        <authorList>
            <person name="Gong X."/>
        </authorList>
    </citation>
    <scope>NUCLEOTIDE SEQUENCE [LARGE SCALE GENOMIC DNA]</scope>
    <source>
        <strain evidence="4 5">Gxj-6</strain>
    </source>
</reference>
<dbReference type="GO" id="GO:0005524">
    <property type="term" value="F:ATP binding"/>
    <property type="evidence" value="ECO:0007669"/>
    <property type="project" value="UniProtKB-KW"/>
</dbReference>
<sequence>MTDDRRHAYSPSGRAGRRRPVRPEPLNGMLTSPFPAREGRRTAYRVFGSVATAPRRARAFVRCQLRGWQLGHLADTAELVVSELVTNAVRATDAVVSPPVASSMFPVALRTVALRVREAPGPRSVFIEVWDGSDREPVPGGDAGDEPGESGRGLVLVGSLARRWGHYTAPDRGKIVWCELAIASADVVAFGPAEDASPGVTREPLPGVFAAVVTGLASGVSSAAGSAGALPRRERRHPVGVRADGPDEATLLRVLEGLRALDVSGPGHR</sequence>
<evidence type="ECO:0000313" key="4">
    <source>
        <dbReference type="EMBL" id="KAA9378148.1"/>
    </source>
</evidence>
<dbReference type="GO" id="GO:0004674">
    <property type="term" value="F:protein serine/threonine kinase activity"/>
    <property type="evidence" value="ECO:0007669"/>
    <property type="project" value="UniProtKB-KW"/>
</dbReference>
<evidence type="ECO:0000256" key="2">
    <source>
        <dbReference type="SAM" id="MobiDB-lite"/>
    </source>
</evidence>
<dbReference type="CDD" id="cd16936">
    <property type="entry name" value="HATPase_RsbW-like"/>
    <property type="match status" value="1"/>
</dbReference>
<dbReference type="Gene3D" id="3.30.565.10">
    <property type="entry name" value="Histidine kinase-like ATPase, C-terminal domain"/>
    <property type="match status" value="1"/>
</dbReference>
<dbReference type="Pfam" id="PF13581">
    <property type="entry name" value="HATPase_c_2"/>
    <property type="match status" value="1"/>
</dbReference>
<protein>
    <submittedName>
        <fullName evidence="4">ATP-binding protein</fullName>
    </submittedName>
</protein>
<feature type="region of interest" description="Disordered" evidence="2">
    <location>
        <begin position="223"/>
        <end position="243"/>
    </location>
</feature>
<comment type="caution">
    <text evidence="4">The sequence shown here is derived from an EMBL/GenBank/DDBJ whole genome shotgun (WGS) entry which is preliminary data.</text>
</comment>
<keyword evidence="4" id="KW-0547">Nucleotide-binding</keyword>
<keyword evidence="1" id="KW-0418">Kinase</keyword>
<keyword evidence="1" id="KW-0808">Transferase</keyword>
<name>A0A5J5K1R3_9ACTN</name>
<dbReference type="SUPFAM" id="SSF55874">
    <property type="entry name" value="ATPase domain of HSP90 chaperone/DNA topoisomerase II/histidine kinase"/>
    <property type="match status" value="1"/>
</dbReference>
<dbReference type="AlphaFoldDB" id="A0A5J5K1R3"/>
<feature type="domain" description="Histidine kinase/HSP90-like ATPase" evidence="3">
    <location>
        <begin position="55"/>
        <end position="177"/>
    </location>
</feature>
<gene>
    <name evidence="4" type="ORF">F5972_14690</name>
</gene>
<organism evidence="4 5">
    <name type="scientific">Microbispora cellulosiformans</name>
    <dbReference type="NCBI Taxonomy" id="2614688"/>
    <lineage>
        <taxon>Bacteria</taxon>
        <taxon>Bacillati</taxon>
        <taxon>Actinomycetota</taxon>
        <taxon>Actinomycetes</taxon>
        <taxon>Streptosporangiales</taxon>
        <taxon>Streptosporangiaceae</taxon>
        <taxon>Microbispora</taxon>
    </lineage>
</organism>
<dbReference type="PANTHER" id="PTHR35526:SF3">
    <property type="entry name" value="ANTI-SIGMA-F FACTOR RSBW"/>
    <property type="match status" value="1"/>
</dbReference>
<evidence type="ECO:0000256" key="1">
    <source>
        <dbReference type="ARBA" id="ARBA00022527"/>
    </source>
</evidence>
<keyword evidence="1" id="KW-0723">Serine/threonine-protein kinase</keyword>
<accession>A0A5J5K1R3</accession>
<evidence type="ECO:0000313" key="5">
    <source>
        <dbReference type="Proteomes" id="UP000327011"/>
    </source>
</evidence>
<dbReference type="RefSeq" id="WP_150934061.1">
    <property type="nucleotide sequence ID" value="NZ_VYTZ01000005.1"/>
</dbReference>
<evidence type="ECO:0000259" key="3">
    <source>
        <dbReference type="Pfam" id="PF13581"/>
    </source>
</evidence>
<dbReference type="PANTHER" id="PTHR35526">
    <property type="entry name" value="ANTI-SIGMA-F FACTOR RSBW-RELATED"/>
    <property type="match status" value="1"/>
</dbReference>
<proteinExistence type="predicted"/>
<dbReference type="InterPro" id="IPR003594">
    <property type="entry name" value="HATPase_dom"/>
</dbReference>
<dbReference type="InterPro" id="IPR036890">
    <property type="entry name" value="HATPase_C_sf"/>
</dbReference>